<dbReference type="RefSeq" id="XP_027617046.1">
    <property type="nucleotide sequence ID" value="XM_027761245.1"/>
</dbReference>
<protein>
    <submittedName>
        <fullName evidence="1">Uncharacterized protein</fullName>
    </submittedName>
</protein>
<dbReference type="AlphaFoldDB" id="A0A401GVC0"/>
<reference evidence="1 2" key="1">
    <citation type="journal article" date="2018" name="Sci. Rep.">
        <title>Genome sequence of the cauliflower mushroom Sparassis crispa (Hanabiratake) and its association with beneficial usage.</title>
        <authorList>
            <person name="Kiyama R."/>
            <person name="Furutani Y."/>
            <person name="Kawaguchi K."/>
            <person name="Nakanishi T."/>
        </authorList>
    </citation>
    <scope>NUCLEOTIDE SEQUENCE [LARGE SCALE GENOMIC DNA]</scope>
</reference>
<dbReference type="Proteomes" id="UP000287166">
    <property type="component" value="Unassembled WGS sequence"/>
</dbReference>
<dbReference type="GeneID" id="38783050"/>
<dbReference type="InParanoid" id="A0A401GVC0"/>
<gene>
    <name evidence="1" type="ORF">SCP_0900100</name>
</gene>
<keyword evidence="2" id="KW-1185">Reference proteome</keyword>
<accession>A0A401GVC0</accession>
<dbReference type="EMBL" id="BFAD01000009">
    <property type="protein sequence ID" value="GBE86133.1"/>
    <property type="molecule type" value="Genomic_DNA"/>
</dbReference>
<evidence type="ECO:0000313" key="2">
    <source>
        <dbReference type="Proteomes" id="UP000287166"/>
    </source>
</evidence>
<proteinExistence type="predicted"/>
<evidence type="ECO:0000313" key="1">
    <source>
        <dbReference type="EMBL" id="GBE86133.1"/>
    </source>
</evidence>
<sequence>MSSDVPLPDDVVADNLSATPPVFQLPLELEREIFVHGRYSIQDDTHTEAADSYSGHERFASSGIKPTTSNALDLDHEATPTVDAPDVAMKALTWSHICGRYRHAAIGDPRLWLDIQIKPGHLDVAKSFVGWSNDQAIRIRILRILDFSDPDLDQLQSILISHSKRICTLALDINHPAPTSNPTWIDAPSCVFATPFPGLNRLELTSDEGCETWLFHLIDAASELFRQLKALIIRTHWRGGVLPPPDPTRQPVRLNNLETLEITTTATAFSTNLLHAFFCPSSATIRLTYIGHASSQGSPGTETVSFRFSGTHSPALTRVVLDVRTATLDSVSSHFRHEFQRSGQDFGEVVAEATAVYFENARDLNITLFSGVEFDEQIWTQLLRPMDWTAKFRSLSLNKVRRPSQGSWRWIAVPSTADDLQLVNVPVVNLGGAMAA</sequence>
<name>A0A401GVC0_9APHY</name>
<organism evidence="1 2">
    <name type="scientific">Sparassis crispa</name>
    <dbReference type="NCBI Taxonomy" id="139825"/>
    <lineage>
        <taxon>Eukaryota</taxon>
        <taxon>Fungi</taxon>
        <taxon>Dikarya</taxon>
        <taxon>Basidiomycota</taxon>
        <taxon>Agaricomycotina</taxon>
        <taxon>Agaricomycetes</taxon>
        <taxon>Polyporales</taxon>
        <taxon>Sparassidaceae</taxon>
        <taxon>Sparassis</taxon>
    </lineage>
</organism>
<comment type="caution">
    <text evidence="1">The sequence shown here is derived from an EMBL/GenBank/DDBJ whole genome shotgun (WGS) entry which is preliminary data.</text>
</comment>